<organism evidence="3 4">
    <name type="scientific">Fuscibacter oryzae</name>
    <dbReference type="NCBI Taxonomy" id="2803939"/>
    <lineage>
        <taxon>Bacteria</taxon>
        <taxon>Pseudomonadati</taxon>
        <taxon>Pseudomonadota</taxon>
        <taxon>Alphaproteobacteria</taxon>
        <taxon>Rhodobacterales</taxon>
        <taxon>Paracoccaceae</taxon>
        <taxon>Fuscibacter</taxon>
    </lineage>
</organism>
<evidence type="ECO:0000259" key="2">
    <source>
        <dbReference type="Pfam" id="PF01844"/>
    </source>
</evidence>
<evidence type="ECO:0000256" key="1">
    <source>
        <dbReference type="SAM" id="MobiDB-lite"/>
    </source>
</evidence>
<dbReference type="Gene3D" id="1.10.30.50">
    <property type="match status" value="1"/>
</dbReference>
<evidence type="ECO:0000313" key="3">
    <source>
        <dbReference type="EMBL" id="MBL4929995.1"/>
    </source>
</evidence>
<dbReference type="EMBL" id="JAESVP010000013">
    <property type="protein sequence ID" value="MBL4929995.1"/>
    <property type="molecule type" value="Genomic_DNA"/>
</dbReference>
<gene>
    <name evidence="3" type="ORF">JI744_17990</name>
</gene>
<keyword evidence="4" id="KW-1185">Reference proteome</keyword>
<keyword evidence="3" id="KW-0378">Hydrolase</keyword>
<dbReference type="GO" id="GO:0008270">
    <property type="term" value="F:zinc ion binding"/>
    <property type="evidence" value="ECO:0007669"/>
    <property type="project" value="InterPro"/>
</dbReference>
<name>A0A8J7MWA6_9RHOB</name>
<dbReference type="Pfam" id="PF01844">
    <property type="entry name" value="HNH"/>
    <property type="match status" value="1"/>
</dbReference>
<accession>A0A8J7MWA6</accession>
<dbReference type="RefSeq" id="WP_202662566.1">
    <property type="nucleotide sequence ID" value="NZ_JAESVP010000013.1"/>
</dbReference>
<protein>
    <submittedName>
        <fullName evidence="3">HNH endonuclease</fullName>
    </submittedName>
</protein>
<dbReference type="InterPro" id="IPR003615">
    <property type="entry name" value="HNH_nuc"/>
</dbReference>
<evidence type="ECO:0000313" key="4">
    <source>
        <dbReference type="Proteomes" id="UP000619033"/>
    </source>
</evidence>
<reference evidence="3" key="1">
    <citation type="submission" date="2021-01" db="EMBL/GenBank/DDBJ databases">
        <title>Genome seq and assembly of Tabrizicola sp. KVB23.</title>
        <authorList>
            <person name="Chhetri G."/>
        </authorList>
    </citation>
    <scope>NUCLEOTIDE SEQUENCE</scope>
    <source>
        <strain evidence="3">KVB23</strain>
    </source>
</reference>
<dbReference type="CDD" id="cd00085">
    <property type="entry name" value="HNHc"/>
    <property type="match status" value="1"/>
</dbReference>
<dbReference type="InterPro" id="IPR002711">
    <property type="entry name" value="HNH"/>
</dbReference>
<feature type="region of interest" description="Disordered" evidence="1">
    <location>
        <begin position="57"/>
        <end position="86"/>
    </location>
</feature>
<dbReference type="GO" id="GO:0003676">
    <property type="term" value="F:nucleic acid binding"/>
    <property type="evidence" value="ECO:0007669"/>
    <property type="project" value="InterPro"/>
</dbReference>
<keyword evidence="3" id="KW-0255">Endonuclease</keyword>
<dbReference type="AlphaFoldDB" id="A0A8J7MWA6"/>
<comment type="caution">
    <text evidence="3">The sequence shown here is derived from an EMBL/GenBank/DDBJ whole genome shotgun (WGS) entry which is preliminary data.</text>
</comment>
<keyword evidence="3" id="KW-0540">Nuclease</keyword>
<dbReference type="Proteomes" id="UP000619033">
    <property type="component" value="Unassembled WGS sequence"/>
</dbReference>
<dbReference type="GO" id="GO:0004519">
    <property type="term" value="F:endonuclease activity"/>
    <property type="evidence" value="ECO:0007669"/>
    <property type="project" value="UniProtKB-KW"/>
</dbReference>
<sequence>MWDDPASTGSPFGSKAVPEALHCTAEHLHPRSEGGQDTTDNIVAACWYCNSRRHRRKHPLSPEAHRLRVQQRMTAGKWHSTASEVA</sequence>
<proteinExistence type="predicted"/>
<feature type="domain" description="HNH" evidence="2">
    <location>
        <begin position="22"/>
        <end position="56"/>
    </location>
</feature>